<feature type="region of interest" description="Disordered" evidence="1">
    <location>
        <begin position="1"/>
        <end position="25"/>
    </location>
</feature>
<accession>A0A2U1F3V3</accession>
<keyword evidence="2" id="KW-0812">Transmembrane</keyword>
<evidence type="ECO:0000313" key="3">
    <source>
        <dbReference type="EMBL" id="PVZ06863.1"/>
    </source>
</evidence>
<feature type="transmembrane region" description="Helical" evidence="2">
    <location>
        <begin position="345"/>
        <end position="366"/>
    </location>
</feature>
<dbReference type="AlphaFoldDB" id="A0A2U1F3V3"/>
<sequence length="393" mass="42158">MTRPEVGADGHTASPSPDAEQEQGRRRVVGVLADPDRPAELARSLAGDGRLARRLGQQLAELEPSVDWDVQVRVNALAEQLGDLPDVFDAADRRRRAEEWDWVVYLTDLPVRTAGSTVVADVDTDLGVAALSLPALGGIALHRRVTAVMVRLVARLTGTAAHAQGDPDSGLRRVRRAASMLSAPVQPTDAPSRDVEQRLTVPGWRGRMRLLAGMLRANHPGQLLVGMATAFAATTAASAFMIFNSSTWRIATSAGLVRLGPAVLAGMVLLVAWIVVRHGLWEGRHDQPDRELRRLYNLATLATVGQGVVALATATFLVDLGAVLLLITPEALSATLERPPIVTDWFAIATLATVAATLAGALGVGLQREQDVRNAAYGYRQREHQRLARDAQG</sequence>
<protein>
    <submittedName>
        <fullName evidence="3">Uncharacterized protein</fullName>
    </submittedName>
</protein>
<evidence type="ECO:0000256" key="2">
    <source>
        <dbReference type="SAM" id="Phobius"/>
    </source>
</evidence>
<comment type="caution">
    <text evidence="3">The sequence shown here is derived from an EMBL/GenBank/DDBJ whole genome shotgun (WGS) entry which is preliminary data.</text>
</comment>
<feature type="transmembrane region" description="Helical" evidence="2">
    <location>
        <begin position="255"/>
        <end position="276"/>
    </location>
</feature>
<feature type="transmembrane region" description="Helical" evidence="2">
    <location>
        <begin position="223"/>
        <end position="243"/>
    </location>
</feature>
<feature type="transmembrane region" description="Helical" evidence="2">
    <location>
        <begin position="296"/>
        <end position="325"/>
    </location>
</feature>
<dbReference type="Proteomes" id="UP000245639">
    <property type="component" value="Unassembled WGS sequence"/>
</dbReference>
<keyword evidence="2" id="KW-1133">Transmembrane helix</keyword>
<reference evidence="3 4" key="1">
    <citation type="submission" date="2018-04" db="EMBL/GenBank/DDBJ databases">
        <title>Genomic Encyclopedia of Type Strains, Phase IV (KMG-IV): sequencing the most valuable type-strain genomes for metagenomic binning, comparative biology and taxonomic classification.</title>
        <authorList>
            <person name="Goeker M."/>
        </authorList>
    </citation>
    <scope>NUCLEOTIDE SEQUENCE [LARGE SCALE GENOMIC DNA]</scope>
    <source>
        <strain evidence="3 4">DSM 45771</strain>
    </source>
</reference>
<dbReference type="RefSeq" id="WP_133251985.1">
    <property type="nucleotide sequence ID" value="NZ_QEKW01000012.1"/>
</dbReference>
<evidence type="ECO:0000256" key="1">
    <source>
        <dbReference type="SAM" id="MobiDB-lite"/>
    </source>
</evidence>
<proteinExistence type="predicted"/>
<evidence type="ECO:0000313" key="4">
    <source>
        <dbReference type="Proteomes" id="UP000245639"/>
    </source>
</evidence>
<dbReference type="OrthoDB" id="8477132at2"/>
<name>A0A2U1F3V3_9PSEU</name>
<organism evidence="3 4">
    <name type="scientific">Actinomycetospora cinnamomea</name>
    <dbReference type="NCBI Taxonomy" id="663609"/>
    <lineage>
        <taxon>Bacteria</taxon>
        <taxon>Bacillati</taxon>
        <taxon>Actinomycetota</taxon>
        <taxon>Actinomycetes</taxon>
        <taxon>Pseudonocardiales</taxon>
        <taxon>Pseudonocardiaceae</taxon>
        <taxon>Actinomycetospora</taxon>
    </lineage>
</organism>
<keyword evidence="4" id="KW-1185">Reference proteome</keyword>
<gene>
    <name evidence="3" type="ORF">C8D89_11256</name>
</gene>
<dbReference type="EMBL" id="QEKW01000012">
    <property type="protein sequence ID" value="PVZ06863.1"/>
    <property type="molecule type" value="Genomic_DNA"/>
</dbReference>
<keyword evidence="2" id="KW-0472">Membrane</keyword>